<reference evidence="3" key="1">
    <citation type="journal article" date="2020" name="Stud. Mycol.">
        <title>101 Dothideomycetes genomes: a test case for predicting lifestyles and emergence of pathogens.</title>
        <authorList>
            <person name="Haridas S."/>
            <person name="Albert R."/>
            <person name="Binder M."/>
            <person name="Bloem J."/>
            <person name="Labutti K."/>
            <person name="Salamov A."/>
            <person name="Andreopoulos B."/>
            <person name="Baker S."/>
            <person name="Barry K."/>
            <person name="Bills G."/>
            <person name="Bluhm B."/>
            <person name="Cannon C."/>
            <person name="Castanera R."/>
            <person name="Culley D."/>
            <person name="Daum C."/>
            <person name="Ezra D."/>
            <person name="Gonzalez J."/>
            <person name="Henrissat B."/>
            <person name="Kuo A."/>
            <person name="Liang C."/>
            <person name="Lipzen A."/>
            <person name="Lutzoni F."/>
            <person name="Magnuson J."/>
            <person name="Mondo S."/>
            <person name="Nolan M."/>
            <person name="Ohm R."/>
            <person name="Pangilinan J."/>
            <person name="Park H.-J."/>
            <person name="Ramirez L."/>
            <person name="Alfaro M."/>
            <person name="Sun H."/>
            <person name="Tritt A."/>
            <person name="Yoshinaga Y."/>
            <person name="Zwiers L.-H."/>
            <person name="Turgeon B."/>
            <person name="Goodwin S."/>
            <person name="Spatafora J."/>
            <person name="Crous P."/>
            <person name="Grigoriev I."/>
        </authorList>
    </citation>
    <scope>NUCLEOTIDE SEQUENCE</scope>
    <source>
        <strain evidence="3">CBS 122368</strain>
    </source>
</reference>
<feature type="compositionally biased region" description="Polar residues" evidence="1">
    <location>
        <begin position="114"/>
        <end position="127"/>
    </location>
</feature>
<dbReference type="RefSeq" id="XP_033683399.1">
    <property type="nucleotide sequence ID" value="XM_033822208.1"/>
</dbReference>
<dbReference type="GeneID" id="54575538"/>
<dbReference type="PANTHER" id="PTHR40623:SF1">
    <property type="match status" value="1"/>
</dbReference>
<feature type="region of interest" description="Disordered" evidence="1">
    <location>
        <begin position="108"/>
        <end position="127"/>
    </location>
</feature>
<evidence type="ECO:0000256" key="2">
    <source>
        <dbReference type="SAM" id="Phobius"/>
    </source>
</evidence>
<protein>
    <submittedName>
        <fullName evidence="3">Uncharacterized protein</fullName>
    </submittedName>
</protein>
<dbReference type="Proteomes" id="UP000800094">
    <property type="component" value="Unassembled WGS sequence"/>
</dbReference>
<dbReference type="EMBL" id="ML987196">
    <property type="protein sequence ID" value="KAF2248395.1"/>
    <property type="molecule type" value="Genomic_DNA"/>
</dbReference>
<accession>A0A6A6ICU4</accession>
<evidence type="ECO:0000256" key="1">
    <source>
        <dbReference type="SAM" id="MobiDB-lite"/>
    </source>
</evidence>
<dbReference type="OrthoDB" id="5361354at2759"/>
<feature type="region of interest" description="Disordered" evidence="1">
    <location>
        <begin position="132"/>
        <end position="158"/>
    </location>
</feature>
<evidence type="ECO:0000313" key="4">
    <source>
        <dbReference type="Proteomes" id="UP000800094"/>
    </source>
</evidence>
<keyword evidence="4" id="KW-1185">Reference proteome</keyword>
<feature type="compositionally biased region" description="Basic and acidic residues" evidence="1">
    <location>
        <begin position="298"/>
        <end position="307"/>
    </location>
</feature>
<feature type="compositionally biased region" description="Basic and acidic residues" evidence="1">
    <location>
        <begin position="46"/>
        <end position="64"/>
    </location>
</feature>
<name>A0A6A6ICU4_9PLEO</name>
<dbReference type="PANTHER" id="PTHR40623">
    <property type="entry name" value="INTEGRAL MEMBRANE PROTEIN"/>
    <property type="match status" value="1"/>
</dbReference>
<feature type="region of interest" description="Disordered" evidence="1">
    <location>
        <begin position="44"/>
        <end position="64"/>
    </location>
</feature>
<organism evidence="3 4">
    <name type="scientific">Trematosphaeria pertusa</name>
    <dbReference type="NCBI Taxonomy" id="390896"/>
    <lineage>
        <taxon>Eukaryota</taxon>
        <taxon>Fungi</taxon>
        <taxon>Dikarya</taxon>
        <taxon>Ascomycota</taxon>
        <taxon>Pezizomycotina</taxon>
        <taxon>Dothideomycetes</taxon>
        <taxon>Pleosporomycetidae</taxon>
        <taxon>Pleosporales</taxon>
        <taxon>Massarineae</taxon>
        <taxon>Trematosphaeriaceae</taxon>
        <taxon>Trematosphaeria</taxon>
    </lineage>
</organism>
<dbReference type="AlphaFoldDB" id="A0A6A6ICU4"/>
<proteinExistence type="predicted"/>
<feature type="region of interest" description="Disordered" evidence="1">
    <location>
        <begin position="180"/>
        <end position="307"/>
    </location>
</feature>
<keyword evidence="2" id="KW-0812">Transmembrane</keyword>
<keyword evidence="2" id="KW-0472">Membrane</keyword>
<gene>
    <name evidence="3" type="ORF">BU26DRAFT_332928</name>
</gene>
<keyword evidence="2" id="KW-1133">Transmembrane helix</keyword>
<evidence type="ECO:0000313" key="3">
    <source>
        <dbReference type="EMBL" id="KAF2248395.1"/>
    </source>
</evidence>
<sequence length="307" mass="33274">MGNWFGDLQLAYKYTVVFVSLLVLTLIAGAIKLLYDRRKLKKFTKQHNEESGPREEQMELNQREKDEGDLFGIRAIEAGFYAGIPQSRPTSRAGSIAESPAMSSTTLIGGFNSPKIQTHSMASSVTSLPLAHTNNRDSETLPSHSPPRRKSPPNMMKLRPSEAELNGRINHNAAVNMNLTVPPSPVLARPPHSPTFGGSDSGESDGRLSPRSPSFKPEHYAPVPPQIPMPEGLRASLVSAEDPAKSQAASFNDPSPAHSPNHSAPPSPGRAPVAKPPSMPQRAFQDDARSPFPTFHEPGVRAEQSSR</sequence>
<feature type="transmembrane region" description="Helical" evidence="2">
    <location>
        <begin position="12"/>
        <end position="35"/>
    </location>
</feature>
<feature type="compositionally biased region" description="Pro residues" evidence="1">
    <location>
        <begin position="263"/>
        <end position="279"/>
    </location>
</feature>